<gene>
    <name evidence="2" type="ORF">GZ78_01280</name>
</gene>
<dbReference type="EMBL" id="JOKH01000001">
    <property type="protein sequence ID" value="KEQ18756.1"/>
    <property type="molecule type" value="Genomic_DNA"/>
</dbReference>
<evidence type="ECO:0000313" key="3">
    <source>
        <dbReference type="Proteomes" id="UP000028073"/>
    </source>
</evidence>
<dbReference type="RefSeq" id="WP_034832089.1">
    <property type="nucleotide sequence ID" value="NZ_JOKH01000001.1"/>
</dbReference>
<dbReference type="eggNOG" id="ENOG5032YFY">
    <property type="taxonomic scope" value="Bacteria"/>
</dbReference>
<sequence>MHTLARWLLAATVLCCAYVSAEPLSPLYPQTRTTCLGTQYSVRPAWDGIIEKLVISLREQIQQGRQNNKRIVYISLPLGAHNGGVRVFNEFLGTAMKQVLLNRHPQSKLEIILPGQIETELLPVDGEPPNGGEYLYMWTQVLMGEDCQGAIDWIYYMDHRDVASLLKLSPDNPRRDLSNHLDKLASDSPSVYGSIARNKEDREAFLNYYLHHYSPYNSKGMRDEWNMVQWISGCYSDKPRIRQHINGRWTRDSQPLLFCGYQLLESHCKPHLQAVPADYDQHELSY</sequence>
<feature type="signal peptide" evidence="1">
    <location>
        <begin position="1"/>
        <end position="21"/>
    </location>
</feature>
<dbReference type="STRING" id="1137799.GZ78_01280"/>
<keyword evidence="1" id="KW-0732">Signal</keyword>
<accession>A0A081NJY3</accession>
<dbReference type="Proteomes" id="UP000028073">
    <property type="component" value="Unassembled WGS sequence"/>
</dbReference>
<name>A0A081NJY3_9GAMM</name>
<proteinExistence type="predicted"/>
<evidence type="ECO:0000256" key="1">
    <source>
        <dbReference type="SAM" id="SignalP"/>
    </source>
</evidence>
<dbReference type="OrthoDB" id="5178535at2"/>
<keyword evidence="3" id="KW-1185">Reference proteome</keyword>
<protein>
    <submittedName>
        <fullName evidence="2">Uncharacterized protein</fullName>
    </submittedName>
</protein>
<comment type="caution">
    <text evidence="2">The sequence shown here is derived from an EMBL/GenBank/DDBJ whole genome shotgun (WGS) entry which is preliminary data.</text>
</comment>
<dbReference type="AlphaFoldDB" id="A0A081NJY3"/>
<feature type="chain" id="PRO_5001760848" evidence="1">
    <location>
        <begin position="22"/>
        <end position="286"/>
    </location>
</feature>
<reference evidence="2 3" key="1">
    <citation type="submission" date="2014-06" db="EMBL/GenBank/DDBJ databases">
        <title>Whole Genome Sequences of Three Symbiotic Endozoicomonas Bacteria.</title>
        <authorList>
            <person name="Neave M.J."/>
            <person name="Apprill A."/>
            <person name="Voolstra C.R."/>
        </authorList>
    </citation>
    <scope>NUCLEOTIDE SEQUENCE [LARGE SCALE GENOMIC DNA]</scope>
    <source>
        <strain evidence="2 3">DSM 25634</strain>
    </source>
</reference>
<organism evidence="2 3">
    <name type="scientific">Endozoicomonas numazuensis</name>
    <dbReference type="NCBI Taxonomy" id="1137799"/>
    <lineage>
        <taxon>Bacteria</taxon>
        <taxon>Pseudomonadati</taxon>
        <taxon>Pseudomonadota</taxon>
        <taxon>Gammaproteobacteria</taxon>
        <taxon>Oceanospirillales</taxon>
        <taxon>Endozoicomonadaceae</taxon>
        <taxon>Endozoicomonas</taxon>
    </lineage>
</organism>
<evidence type="ECO:0000313" key="2">
    <source>
        <dbReference type="EMBL" id="KEQ18756.1"/>
    </source>
</evidence>